<protein>
    <submittedName>
        <fullName evidence="9">MFS transporter</fullName>
    </submittedName>
</protein>
<accession>A0ABS0CH49</accession>
<dbReference type="Proteomes" id="UP000807309">
    <property type="component" value="Unassembled WGS sequence"/>
</dbReference>
<evidence type="ECO:0000259" key="8">
    <source>
        <dbReference type="PROSITE" id="PS50850"/>
    </source>
</evidence>
<dbReference type="SUPFAM" id="SSF103473">
    <property type="entry name" value="MFS general substrate transporter"/>
    <property type="match status" value="1"/>
</dbReference>
<comment type="caution">
    <text evidence="9">The sequence shown here is derived from an EMBL/GenBank/DDBJ whole genome shotgun (WGS) entry which is preliminary data.</text>
</comment>
<evidence type="ECO:0000256" key="1">
    <source>
        <dbReference type="ARBA" id="ARBA00004651"/>
    </source>
</evidence>
<dbReference type="InterPro" id="IPR036259">
    <property type="entry name" value="MFS_trans_sf"/>
</dbReference>
<dbReference type="InterPro" id="IPR050171">
    <property type="entry name" value="MFS_Transporters"/>
</dbReference>
<dbReference type="Gene3D" id="1.20.1250.20">
    <property type="entry name" value="MFS general substrate transporter like domains"/>
    <property type="match status" value="1"/>
</dbReference>
<keyword evidence="4 7" id="KW-0812">Transmembrane</keyword>
<evidence type="ECO:0000313" key="9">
    <source>
        <dbReference type="EMBL" id="MBF6228813.1"/>
    </source>
</evidence>
<keyword evidence="10" id="KW-1185">Reference proteome</keyword>
<keyword evidence="6 7" id="KW-0472">Membrane</keyword>
<feature type="domain" description="Major facilitator superfamily (MFS) profile" evidence="8">
    <location>
        <begin position="1"/>
        <end position="383"/>
    </location>
</feature>
<proteinExistence type="predicted"/>
<evidence type="ECO:0000256" key="3">
    <source>
        <dbReference type="ARBA" id="ARBA00022475"/>
    </source>
</evidence>
<keyword evidence="2" id="KW-0813">Transport</keyword>
<dbReference type="PANTHER" id="PTHR23517">
    <property type="entry name" value="RESISTANCE PROTEIN MDTM, PUTATIVE-RELATED-RELATED"/>
    <property type="match status" value="1"/>
</dbReference>
<feature type="transmembrane region" description="Helical" evidence="7">
    <location>
        <begin position="66"/>
        <end position="85"/>
    </location>
</feature>
<dbReference type="InterPro" id="IPR020846">
    <property type="entry name" value="MFS_dom"/>
</dbReference>
<keyword evidence="3" id="KW-1003">Cell membrane</keyword>
<evidence type="ECO:0000256" key="6">
    <source>
        <dbReference type="ARBA" id="ARBA00023136"/>
    </source>
</evidence>
<reference evidence="9 10" key="1">
    <citation type="submission" date="2020-10" db="EMBL/GenBank/DDBJ databases">
        <title>Identification of Nocardia species via Next-generation sequencing and recognition of intraspecies genetic diversity.</title>
        <authorList>
            <person name="Li P."/>
            <person name="Li P."/>
            <person name="Lu B."/>
        </authorList>
    </citation>
    <scope>NUCLEOTIDE SEQUENCE [LARGE SCALE GENOMIC DNA]</scope>
    <source>
        <strain evidence="9 10">N-11</strain>
    </source>
</reference>
<evidence type="ECO:0000256" key="7">
    <source>
        <dbReference type="SAM" id="Phobius"/>
    </source>
</evidence>
<dbReference type="Pfam" id="PF07690">
    <property type="entry name" value="MFS_1"/>
    <property type="match status" value="1"/>
</dbReference>
<feature type="transmembrane region" description="Helical" evidence="7">
    <location>
        <begin position="33"/>
        <end position="54"/>
    </location>
</feature>
<keyword evidence="5 7" id="KW-1133">Transmembrane helix</keyword>
<feature type="transmembrane region" description="Helical" evidence="7">
    <location>
        <begin position="91"/>
        <end position="113"/>
    </location>
</feature>
<feature type="transmembrane region" description="Helical" evidence="7">
    <location>
        <begin position="355"/>
        <end position="380"/>
    </location>
</feature>
<feature type="transmembrane region" description="Helical" evidence="7">
    <location>
        <begin position="238"/>
        <end position="256"/>
    </location>
</feature>
<feature type="transmembrane region" description="Helical" evidence="7">
    <location>
        <begin position="290"/>
        <end position="315"/>
    </location>
</feature>
<dbReference type="PANTHER" id="PTHR23517:SF13">
    <property type="entry name" value="MAJOR FACILITATOR SUPERFAMILY MFS_1"/>
    <property type="match status" value="1"/>
</dbReference>
<dbReference type="EMBL" id="JADLRE010000026">
    <property type="protein sequence ID" value="MBF6228813.1"/>
    <property type="molecule type" value="Genomic_DNA"/>
</dbReference>
<feature type="transmembrane region" description="Helical" evidence="7">
    <location>
        <begin position="152"/>
        <end position="172"/>
    </location>
</feature>
<evidence type="ECO:0000256" key="5">
    <source>
        <dbReference type="ARBA" id="ARBA00022989"/>
    </source>
</evidence>
<feature type="transmembrane region" description="Helical" evidence="7">
    <location>
        <begin position="7"/>
        <end position="27"/>
    </location>
</feature>
<dbReference type="RefSeq" id="WP_195035698.1">
    <property type="nucleotide sequence ID" value="NZ_JADLRE010000026.1"/>
</dbReference>
<evidence type="ECO:0000313" key="10">
    <source>
        <dbReference type="Proteomes" id="UP000807309"/>
    </source>
</evidence>
<organism evidence="9 10">
    <name type="scientific">Nocardia abscessus</name>
    <dbReference type="NCBI Taxonomy" id="120957"/>
    <lineage>
        <taxon>Bacteria</taxon>
        <taxon>Bacillati</taxon>
        <taxon>Actinomycetota</taxon>
        <taxon>Actinomycetes</taxon>
        <taxon>Mycobacteriales</taxon>
        <taxon>Nocardiaceae</taxon>
        <taxon>Nocardia</taxon>
    </lineage>
</organism>
<feature type="transmembrane region" description="Helical" evidence="7">
    <location>
        <begin position="125"/>
        <end position="146"/>
    </location>
</feature>
<feature type="transmembrane region" description="Helical" evidence="7">
    <location>
        <begin position="201"/>
        <end position="226"/>
    </location>
</feature>
<name>A0ABS0CH49_9NOCA</name>
<comment type="subcellular location">
    <subcellularLocation>
        <location evidence="1">Cell membrane</location>
        <topology evidence="1">Multi-pass membrane protein</topology>
    </subcellularLocation>
</comment>
<feature type="transmembrane region" description="Helical" evidence="7">
    <location>
        <begin position="265"/>
        <end position="284"/>
    </location>
</feature>
<evidence type="ECO:0000256" key="4">
    <source>
        <dbReference type="ARBA" id="ARBA00022692"/>
    </source>
</evidence>
<dbReference type="InterPro" id="IPR011701">
    <property type="entry name" value="MFS"/>
</dbReference>
<feature type="transmembrane region" description="Helical" evidence="7">
    <location>
        <begin position="327"/>
        <end position="349"/>
    </location>
</feature>
<sequence length="386" mass="38852">MARIGYAFAVVMLGTTLPTPLYTLYAAQLGFSIGMSTTIFAAYAAGVVAALILFGRWSDTLGRRPLLIAGLACSAASSLVFLTAGPVWQLLVGRALSGLSAGIFTGTATAMIVEAAPAKWKNRATTVAGVANIGGLGIGPTLSGVLAQYVPWPLHSVFAVHLAMIGVAALAIGHVKETVAAQPGVLLTVQRLSIPPQARGVFIRAALAACAGFCVIGLFASVVPTFLNESLHVHDKAMVGLLVSAAFAASAGTQAFTRTLPASKAMILGCAALILGAALLAAALSTRSVVILSAAALMTGLGHGASFGKGLGAVVEAAPQSQRGEIASAYFVVAYFAISVPILGVGFAAQRWSLSLIGIVFGAVVAAVATAALVGALCAARPRENA</sequence>
<gene>
    <name evidence="9" type="ORF">IU470_27410</name>
</gene>
<dbReference type="PROSITE" id="PS50850">
    <property type="entry name" value="MFS"/>
    <property type="match status" value="1"/>
</dbReference>
<evidence type="ECO:0000256" key="2">
    <source>
        <dbReference type="ARBA" id="ARBA00022448"/>
    </source>
</evidence>